<dbReference type="RefSeq" id="WP_075633783.1">
    <property type="nucleotide sequence ID" value="NZ_MKIO01000021.1"/>
</dbReference>
<dbReference type="STRING" id="1672749.BJF92_11855"/>
<feature type="domain" description="Fido" evidence="1">
    <location>
        <begin position="7"/>
        <end position="123"/>
    </location>
</feature>
<dbReference type="NCBIfam" id="TIGR01550">
    <property type="entry name" value="DOC_P1"/>
    <property type="match status" value="1"/>
</dbReference>
<dbReference type="AlphaFoldDB" id="A0A1Q9AMZ8"/>
<dbReference type="Gene3D" id="1.20.120.1870">
    <property type="entry name" value="Fic/DOC protein, Fido domain"/>
    <property type="match status" value="1"/>
</dbReference>
<reference evidence="3 5" key="3">
    <citation type="journal article" date="2017" name="Antonie Van Leeuwenhoek">
        <title>Rhizobium rhizosphaerae sp. nov., a novel species isolated from rice rhizosphere.</title>
        <authorList>
            <person name="Zhao J.J."/>
            <person name="Zhang J."/>
            <person name="Zhang R.J."/>
            <person name="Zhang C.W."/>
            <person name="Yin H.Q."/>
            <person name="Zhang X.X."/>
        </authorList>
    </citation>
    <scope>NUCLEOTIDE SEQUENCE [LARGE SCALE GENOMIC DNA]</scope>
    <source>
        <strain evidence="3 5">RD15</strain>
    </source>
</reference>
<dbReference type="InterPro" id="IPR036597">
    <property type="entry name" value="Fido-like_dom_sf"/>
</dbReference>
<evidence type="ECO:0000259" key="1">
    <source>
        <dbReference type="PROSITE" id="PS51459"/>
    </source>
</evidence>
<proteinExistence type="predicted"/>
<dbReference type="Pfam" id="PF02661">
    <property type="entry name" value="Fic"/>
    <property type="match status" value="1"/>
</dbReference>
<dbReference type="InterPro" id="IPR006440">
    <property type="entry name" value="Doc"/>
</dbReference>
<comment type="caution">
    <text evidence="2">The sequence shown here is derived from an EMBL/GenBank/DDBJ whole genome shotgun (WGS) entry which is preliminary data.</text>
</comment>
<reference evidence="2 4" key="1">
    <citation type="submission" date="2016-09" db="EMBL/GenBank/DDBJ databases">
        <title>Rhizobium sp. nov., a novel species isolated from the rice rhizosphere.</title>
        <authorList>
            <person name="Zhao J."/>
            <person name="Zhang X."/>
        </authorList>
    </citation>
    <scope>NUCLEOTIDE SEQUENCE [LARGE SCALE GENOMIC DNA]</scope>
    <source>
        <strain evidence="2 4">MH17</strain>
    </source>
</reference>
<dbReference type="Proteomes" id="UP000186143">
    <property type="component" value="Unassembled WGS sequence"/>
</dbReference>
<sequence length="130" mass="14501">MTEPVFLDRSIVEDLHDMQIHQFGGASGLRDEGALESALGRPMNKFHYGCDDIIELAAAYLFGLCRNHAFVDGNKRIAIVAAAVFLAENGYEIETDDTTLYDFVISIASAQMQEEDVVHMLRRIVVRRGP</sequence>
<gene>
    <name evidence="2" type="ORF">BJF92_11855</name>
    <name evidence="3" type="ORF">BTR14_02260</name>
</gene>
<dbReference type="InterPro" id="IPR053737">
    <property type="entry name" value="Type_II_TA_Toxin"/>
</dbReference>
<dbReference type="EMBL" id="MKIO01000021">
    <property type="protein sequence ID" value="OLP56764.1"/>
    <property type="molecule type" value="Genomic_DNA"/>
</dbReference>
<protein>
    <submittedName>
        <fullName evidence="2">Death-on-curing family protein</fullName>
    </submittedName>
</protein>
<dbReference type="SUPFAM" id="SSF140931">
    <property type="entry name" value="Fic-like"/>
    <property type="match status" value="1"/>
</dbReference>
<name>A0A1Q9AMZ8_9HYPH</name>
<dbReference type="InterPro" id="IPR003812">
    <property type="entry name" value="Fido"/>
</dbReference>
<accession>A0A1Q9AMZ8</accession>
<organism evidence="2 4">
    <name type="scientific">Xaviernesmea rhizosphaerae</name>
    <dbReference type="NCBI Taxonomy" id="1672749"/>
    <lineage>
        <taxon>Bacteria</taxon>
        <taxon>Pseudomonadati</taxon>
        <taxon>Pseudomonadota</taxon>
        <taxon>Alphaproteobacteria</taxon>
        <taxon>Hyphomicrobiales</taxon>
        <taxon>Rhizobiaceae</taxon>
        <taxon>Rhizobium/Agrobacterium group</taxon>
        <taxon>Xaviernesmea</taxon>
    </lineage>
</organism>
<dbReference type="PROSITE" id="PS51459">
    <property type="entry name" value="FIDO"/>
    <property type="match status" value="1"/>
</dbReference>
<evidence type="ECO:0000313" key="5">
    <source>
        <dbReference type="Proteomes" id="UP000192652"/>
    </source>
</evidence>
<dbReference type="GO" id="GO:0016301">
    <property type="term" value="F:kinase activity"/>
    <property type="evidence" value="ECO:0007669"/>
    <property type="project" value="InterPro"/>
</dbReference>
<reference evidence="3" key="2">
    <citation type="submission" date="2016-12" db="EMBL/GenBank/DDBJ databases">
        <authorList>
            <person name="Zhang X."/>
            <person name="Zhao J."/>
        </authorList>
    </citation>
    <scope>NUCLEOTIDE SEQUENCE</scope>
    <source>
        <strain evidence="3">RD15</strain>
    </source>
</reference>
<dbReference type="PIRSF" id="PIRSF018297">
    <property type="entry name" value="Doc"/>
    <property type="match status" value="1"/>
</dbReference>
<dbReference type="Proteomes" id="UP000192652">
    <property type="component" value="Unassembled WGS sequence"/>
</dbReference>
<dbReference type="PANTHER" id="PTHR39426:SF1">
    <property type="entry name" value="HOMOLOGY TO DEATH-ON-CURING PROTEIN OF PHAGE P1"/>
    <property type="match status" value="1"/>
</dbReference>
<dbReference type="OrthoDB" id="9802752at2"/>
<keyword evidence="5" id="KW-1185">Reference proteome</keyword>
<dbReference type="PANTHER" id="PTHR39426">
    <property type="entry name" value="HOMOLOGY TO DEATH-ON-CURING PROTEIN OF PHAGE P1"/>
    <property type="match status" value="1"/>
</dbReference>
<evidence type="ECO:0000313" key="4">
    <source>
        <dbReference type="Proteomes" id="UP000186143"/>
    </source>
</evidence>
<dbReference type="EMBL" id="MSPX01000001">
    <property type="protein sequence ID" value="OQP88286.1"/>
    <property type="molecule type" value="Genomic_DNA"/>
</dbReference>
<evidence type="ECO:0000313" key="2">
    <source>
        <dbReference type="EMBL" id="OLP56764.1"/>
    </source>
</evidence>
<evidence type="ECO:0000313" key="3">
    <source>
        <dbReference type="EMBL" id="OQP88286.1"/>
    </source>
</evidence>